<evidence type="ECO:0000256" key="3">
    <source>
        <dbReference type="ARBA" id="ARBA00022679"/>
    </source>
</evidence>
<feature type="domain" description="AlgX/AlgJ SGNH hydrolase-like" evidence="8">
    <location>
        <begin position="80"/>
        <end position="327"/>
    </location>
</feature>
<proteinExistence type="predicted"/>
<dbReference type="EMBL" id="FOSZ01000014">
    <property type="protein sequence ID" value="SFL42522.1"/>
    <property type="molecule type" value="Genomic_DNA"/>
</dbReference>
<name>A0A1I4HJZ3_9RHOB</name>
<dbReference type="UniPathway" id="UPA00286"/>
<evidence type="ECO:0000259" key="8">
    <source>
        <dbReference type="Pfam" id="PF16822"/>
    </source>
</evidence>
<keyword evidence="6" id="KW-0016">Alginate biosynthesis</keyword>
<evidence type="ECO:0000256" key="4">
    <source>
        <dbReference type="ARBA" id="ARBA00022729"/>
    </source>
</evidence>
<dbReference type="STRING" id="1280847.SAMN04488036_11410"/>
<keyword evidence="4 7" id="KW-0732">Signal</keyword>
<evidence type="ECO:0000313" key="10">
    <source>
        <dbReference type="Proteomes" id="UP000198851"/>
    </source>
</evidence>
<reference evidence="10" key="1">
    <citation type="submission" date="2016-10" db="EMBL/GenBank/DDBJ databases">
        <authorList>
            <person name="Varghese N."/>
            <person name="Submissions S."/>
        </authorList>
    </citation>
    <scope>NUCLEOTIDE SEQUENCE [LARGE SCALE GENOMIC DNA]</scope>
    <source>
        <strain evidence="10">DSM 28453</strain>
    </source>
</reference>
<dbReference type="OrthoDB" id="9760774at2"/>
<organism evidence="9 10">
    <name type="scientific">Shimia haliotis</name>
    <dbReference type="NCBI Taxonomy" id="1280847"/>
    <lineage>
        <taxon>Bacteria</taxon>
        <taxon>Pseudomonadati</taxon>
        <taxon>Pseudomonadota</taxon>
        <taxon>Alphaproteobacteria</taxon>
        <taxon>Rhodobacterales</taxon>
        <taxon>Roseobacteraceae</taxon>
    </lineage>
</organism>
<gene>
    <name evidence="9" type="ORF">SAMN04488036_11410</name>
</gene>
<sequence>MRVTFDTLSTFAIATLMAGLSATAFVRTDAGDPLKGWTNGAYQRGFEGRFEASIPANEGAVAIWAAVKWILFQEPADGAVAGKDGWLFTAEEFTEPSDPRDFSSELARVSRALSKDGITLVPLIVPDKARMQAQRLQRGRSESFTQRYAHTLAAIQNAGLVGIDLRKTLQIDAAFMRTDTHWSPEGARRAANAIAEAVQELEIPRAKVTTLATGVTEFDGDLMSFVATGPFRSRVGPARETIENFETTVATKGGLFGDVAVPVALVGTSFSAKEEFHFEGFLKQALQADVLNLSHVGQGPFVPMDAFLKDRSSFSTLPLLVIWEIPERFLTSRSTQK</sequence>
<dbReference type="Pfam" id="PF16822">
    <property type="entry name" value="ALGX"/>
    <property type="match status" value="1"/>
</dbReference>
<feature type="chain" id="PRO_5011459013" evidence="7">
    <location>
        <begin position="25"/>
        <end position="337"/>
    </location>
</feature>
<evidence type="ECO:0000256" key="2">
    <source>
        <dbReference type="ARBA" id="ARBA00005182"/>
    </source>
</evidence>
<evidence type="ECO:0000256" key="7">
    <source>
        <dbReference type="SAM" id="SignalP"/>
    </source>
</evidence>
<keyword evidence="5" id="KW-0574">Periplasm</keyword>
<protein>
    <submittedName>
        <fullName evidence="9">Alginate O-acetyltransferase complex protein AlgJ</fullName>
    </submittedName>
</protein>
<dbReference type="RefSeq" id="WP_093326135.1">
    <property type="nucleotide sequence ID" value="NZ_FOSZ01000014.1"/>
</dbReference>
<dbReference type="GO" id="GO:0016740">
    <property type="term" value="F:transferase activity"/>
    <property type="evidence" value="ECO:0007669"/>
    <property type="project" value="UniProtKB-KW"/>
</dbReference>
<evidence type="ECO:0000313" key="9">
    <source>
        <dbReference type="EMBL" id="SFL42522.1"/>
    </source>
</evidence>
<feature type="signal peptide" evidence="7">
    <location>
        <begin position="1"/>
        <end position="24"/>
    </location>
</feature>
<evidence type="ECO:0000256" key="6">
    <source>
        <dbReference type="ARBA" id="ARBA00022841"/>
    </source>
</evidence>
<dbReference type="Proteomes" id="UP000198851">
    <property type="component" value="Unassembled WGS sequence"/>
</dbReference>
<evidence type="ECO:0000256" key="1">
    <source>
        <dbReference type="ARBA" id="ARBA00004418"/>
    </source>
</evidence>
<dbReference type="AlphaFoldDB" id="A0A1I4HJZ3"/>
<keyword evidence="3 9" id="KW-0808">Transferase</keyword>
<dbReference type="InterPro" id="IPR031811">
    <property type="entry name" value="ALGX/ALGJ_SGNH-like"/>
</dbReference>
<evidence type="ECO:0000256" key="5">
    <source>
        <dbReference type="ARBA" id="ARBA00022764"/>
    </source>
</evidence>
<dbReference type="GO" id="GO:0042121">
    <property type="term" value="P:alginic acid biosynthetic process"/>
    <property type="evidence" value="ECO:0007669"/>
    <property type="project" value="UniProtKB-UniPathway"/>
</dbReference>
<comment type="pathway">
    <text evidence="2">Glycan biosynthesis; alginate biosynthesis.</text>
</comment>
<keyword evidence="10" id="KW-1185">Reference proteome</keyword>
<dbReference type="GO" id="GO:0042597">
    <property type="term" value="C:periplasmic space"/>
    <property type="evidence" value="ECO:0007669"/>
    <property type="project" value="UniProtKB-SubCell"/>
</dbReference>
<accession>A0A1I4HJZ3</accession>
<comment type="subcellular location">
    <subcellularLocation>
        <location evidence="1">Periplasm</location>
    </subcellularLocation>
</comment>